<evidence type="ECO:0000256" key="2">
    <source>
        <dbReference type="ARBA" id="ARBA00009012"/>
    </source>
</evidence>
<feature type="transmembrane region" description="Helical" evidence="6">
    <location>
        <begin position="154"/>
        <end position="177"/>
    </location>
</feature>
<accession>A0ABU8H9L0</accession>
<comment type="similarity">
    <text evidence="2">Belongs to the TMEM19 family.</text>
</comment>
<proteinExistence type="inferred from homology"/>
<comment type="subcellular location">
    <subcellularLocation>
        <location evidence="1">Membrane</location>
        <topology evidence="1">Multi-pass membrane protein</topology>
    </subcellularLocation>
</comment>
<evidence type="ECO:0000256" key="3">
    <source>
        <dbReference type="ARBA" id="ARBA00022692"/>
    </source>
</evidence>
<sequence>MILANSLYLMAIVVMSIGGVVTKTLKISGAIAAIVIGCFVYLAFQWQGLLLIGSFFITSSFWSKYKSSKKQMLEQKLAKSAQRDWQQVLANGGAAAFFSLCYLFGATEVWFYAFLASICASNSDTWASEIGTLSKKQPYSLLTFKRVETGTSGAISMLGLFAGITGSFVIVLIAMLIGEVNGWGVLMLIGIAGFIGNFIDTLLGAYVQAEYKCDVCGIKTEQTFHCGQKATLQKGVAWMNNEMVNLMSSLLPGLAVGFICFYF</sequence>
<dbReference type="InterPro" id="IPR002794">
    <property type="entry name" value="DUF92_TMEM19"/>
</dbReference>
<evidence type="ECO:0000313" key="7">
    <source>
        <dbReference type="EMBL" id="MEI5905849.1"/>
    </source>
</evidence>
<dbReference type="RefSeq" id="WP_336585252.1">
    <property type="nucleotide sequence ID" value="NZ_JBBAXC010000001.1"/>
</dbReference>
<protein>
    <submittedName>
        <fullName evidence="7">DUF92 domain-containing protein</fullName>
    </submittedName>
</protein>
<dbReference type="Pfam" id="PF01940">
    <property type="entry name" value="DUF92"/>
    <property type="match status" value="1"/>
</dbReference>
<dbReference type="PANTHER" id="PTHR13353">
    <property type="entry name" value="TRANSMEMBRANE PROTEIN 19"/>
    <property type="match status" value="1"/>
</dbReference>
<feature type="transmembrane region" description="Helical" evidence="6">
    <location>
        <begin position="6"/>
        <end position="22"/>
    </location>
</feature>
<evidence type="ECO:0000256" key="6">
    <source>
        <dbReference type="SAM" id="Phobius"/>
    </source>
</evidence>
<feature type="transmembrane region" description="Helical" evidence="6">
    <location>
        <begin position="183"/>
        <end position="203"/>
    </location>
</feature>
<dbReference type="Proteomes" id="UP001312865">
    <property type="component" value="Unassembled WGS sequence"/>
</dbReference>
<feature type="transmembrane region" description="Helical" evidence="6">
    <location>
        <begin position="88"/>
        <end position="105"/>
    </location>
</feature>
<organism evidence="7 8">
    <name type="scientific">Bacillus spongiae</name>
    <dbReference type="NCBI Taxonomy" id="2683610"/>
    <lineage>
        <taxon>Bacteria</taxon>
        <taxon>Bacillati</taxon>
        <taxon>Bacillota</taxon>
        <taxon>Bacilli</taxon>
        <taxon>Bacillales</taxon>
        <taxon>Bacillaceae</taxon>
        <taxon>Bacillus</taxon>
    </lineage>
</organism>
<feature type="transmembrane region" description="Helical" evidence="6">
    <location>
        <begin position="27"/>
        <end position="44"/>
    </location>
</feature>
<keyword evidence="3 6" id="KW-0812">Transmembrane</keyword>
<gene>
    <name evidence="7" type="ORF">WAK64_02050</name>
</gene>
<dbReference type="EMBL" id="JBBAXC010000001">
    <property type="protein sequence ID" value="MEI5905849.1"/>
    <property type="molecule type" value="Genomic_DNA"/>
</dbReference>
<reference evidence="7 8" key="1">
    <citation type="journal article" date="2018" name="J. Microbiol.">
        <title>Bacillus spongiae sp. nov., isolated from sponge of Jeju Island.</title>
        <authorList>
            <person name="Lee G.E."/>
            <person name="Im W.T."/>
            <person name="Park J.S."/>
        </authorList>
    </citation>
    <scope>NUCLEOTIDE SEQUENCE [LARGE SCALE GENOMIC DNA]</scope>
    <source>
        <strain evidence="7 8">135PIL107-10</strain>
    </source>
</reference>
<evidence type="ECO:0000313" key="8">
    <source>
        <dbReference type="Proteomes" id="UP001312865"/>
    </source>
</evidence>
<keyword evidence="5 6" id="KW-0472">Membrane</keyword>
<keyword evidence="8" id="KW-1185">Reference proteome</keyword>
<keyword evidence="4 6" id="KW-1133">Transmembrane helix</keyword>
<evidence type="ECO:0000256" key="5">
    <source>
        <dbReference type="ARBA" id="ARBA00023136"/>
    </source>
</evidence>
<dbReference type="PANTHER" id="PTHR13353:SF5">
    <property type="entry name" value="TRANSMEMBRANE PROTEIN 19"/>
    <property type="match status" value="1"/>
</dbReference>
<name>A0ABU8H9L0_9BACI</name>
<evidence type="ECO:0000256" key="1">
    <source>
        <dbReference type="ARBA" id="ARBA00004141"/>
    </source>
</evidence>
<evidence type="ECO:0000256" key="4">
    <source>
        <dbReference type="ARBA" id="ARBA00022989"/>
    </source>
</evidence>
<comment type="caution">
    <text evidence="7">The sequence shown here is derived from an EMBL/GenBank/DDBJ whole genome shotgun (WGS) entry which is preliminary data.</text>
</comment>